<name>A0A9D1CU95_9FIRM</name>
<dbReference type="SUPFAM" id="SSF56784">
    <property type="entry name" value="HAD-like"/>
    <property type="match status" value="1"/>
</dbReference>
<protein>
    <submittedName>
        <fullName evidence="8">Cation-translocating P-type ATPase</fullName>
    </submittedName>
</protein>
<evidence type="ECO:0000259" key="7">
    <source>
        <dbReference type="Pfam" id="PF00122"/>
    </source>
</evidence>
<dbReference type="SUPFAM" id="SSF81653">
    <property type="entry name" value="Calcium ATPase, transduction domain A"/>
    <property type="match status" value="1"/>
</dbReference>
<evidence type="ECO:0000256" key="6">
    <source>
        <dbReference type="SAM" id="Phobius"/>
    </source>
</evidence>
<dbReference type="GO" id="GO:0005524">
    <property type="term" value="F:ATP binding"/>
    <property type="evidence" value="ECO:0007669"/>
    <property type="project" value="InterPro"/>
</dbReference>
<dbReference type="SUPFAM" id="SSF81665">
    <property type="entry name" value="Calcium ATPase, transmembrane domain M"/>
    <property type="match status" value="1"/>
</dbReference>
<feature type="transmembrane region" description="Helical" evidence="6">
    <location>
        <begin position="749"/>
        <end position="772"/>
    </location>
</feature>
<feature type="transmembrane region" description="Helical" evidence="6">
    <location>
        <begin position="220"/>
        <end position="237"/>
    </location>
</feature>
<comment type="caution">
    <text evidence="8">The sequence shown here is derived from an EMBL/GenBank/DDBJ whole genome shotgun (WGS) entry which is preliminary data.</text>
</comment>
<gene>
    <name evidence="8" type="ORF">IAD32_03185</name>
</gene>
<dbReference type="InterPro" id="IPR008250">
    <property type="entry name" value="ATPase_P-typ_transduc_dom_A_sf"/>
</dbReference>
<feature type="transmembrane region" description="Helical" evidence="6">
    <location>
        <begin position="723"/>
        <end position="743"/>
    </location>
</feature>
<dbReference type="InterPro" id="IPR044492">
    <property type="entry name" value="P_typ_ATPase_HD_dom"/>
</dbReference>
<evidence type="ECO:0000256" key="3">
    <source>
        <dbReference type="ARBA" id="ARBA00022967"/>
    </source>
</evidence>
<dbReference type="InterPro" id="IPR023299">
    <property type="entry name" value="ATPase_P-typ_cyto_dom_N"/>
</dbReference>
<dbReference type="AlphaFoldDB" id="A0A9D1CU95"/>
<evidence type="ECO:0000313" key="9">
    <source>
        <dbReference type="Proteomes" id="UP000886787"/>
    </source>
</evidence>
<feature type="transmembrane region" description="Helical" evidence="6">
    <location>
        <begin position="50"/>
        <end position="68"/>
    </location>
</feature>
<evidence type="ECO:0000256" key="1">
    <source>
        <dbReference type="ARBA" id="ARBA00004141"/>
    </source>
</evidence>
<feature type="transmembrane region" description="Helical" evidence="6">
    <location>
        <begin position="628"/>
        <end position="648"/>
    </location>
</feature>
<dbReference type="InterPro" id="IPR023298">
    <property type="entry name" value="ATPase_P-typ_TM_dom_sf"/>
</dbReference>
<dbReference type="PANTHER" id="PTHR42861">
    <property type="entry name" value="CALCIUM-TRANSPORTING ATPASE"/>
    <property type="match status" value="1"/>
</dbReference>
<organism evidence="8 9">
    <name type="scientific">Candidatus Scatavimonas merdigallinarum</name>
    <dbReference type="NCBI Taxonomy" id="2840914"/>
    <lineage>
        <taxon>Bacteria</taxon>
        <taxon>Bacillati</taxon>
        <taxon>Bacillota</taxon>
        <taxon>Clostridia</taxon>
        <taxon>Eubacteriales</taxon>
        <taxon>Oscillospiraceae</taxon>
        <taxon>Oscillospiraceae incertae sedis</taxon>
        <taxon>Candidatus Scatavimonas</taxon>
    </lineage>
</organism>
<evidence type="ECO:0000256" key="5">
    <source>
        <dbReference type="ARBA" id="ARBA00023136"/>
    </source>
</evidence>
<feature type="transmembrane region" description="Helical" evidence="6">
    <location>
        <begin position="74"/>
        <end position="92"/>
    </location>
</feature>
<keyword evidence="2 6" id="KW-0812">Transmembrane</keyword>
<dbReference type="SFLD" id="SFLDS00003">
    <property type="entry name" value="Haloacid_Dehalogenase"/>
    <property type="match status" value="1"/>
</dbReference>
<comment type="subcellular location">
    <subcellularLocation>
        <location evidence="1">Membrane</location>
        <topology evidence="1">Multi-pass membrane protein</topology>
    </subcellularLocation>
</comment>
<keyword evidence="4 6" id="KW-1133">Transmembrane helix</keyword>
<dbReference type="Pfam" id="PF00122">
    <property type="entry name" value="E1-E2_ATPase"/>
    <property type="match status" value="1"/>
</dbReference>
<dbReference type="Gene3D" id="1.20.1110.10">
    <property type="entry name" value="Calcium-transporting ATPase, transmembrane domain"/>
    <property type="match status" value="1"/>
</dbReference>
<accession>A0A9D1CU95</accession>
<dbReference type="GO" id="GO:0016020">
    <property type="term" value="C:membrane"/>
    <property type="evidence" value="ECO:0007669"/>
    <property type="project" value="UniProtKB-SubCell"/>
</dbReference>
<dbReference type="PROSITE" id="PS00154">
    <property type="entry name" value="ATPASE_E1_E2"/>
    <property type="match status" value="1"/>
</dbReference>
<reference evidence="8" key="2">
    <citation type="journal article" date="2021" name="PeerJ">
        <title>Extensive microbial diversity within the chicken gut microbiome revealed by metagenomics and culture.</title>
        <authorList>
            <person name="Gilroy R."/>
            <person name="Ravi A."/>
            <person name="Getino M."/>
            <person name="Pursley I."/>
            <person name="Horton D.L."/>
            <person name="Alikhan N.F."/>
            <person name="Baker D."/>
            <person name="Gharbi K."/>
            <person name="Hall N."/>
            <person name="Watson M."/>
            <person name="Adriaenssens E.M."/>
            <person name="Foster-Nyarko E."/>
            <person name="Jarju S."/>
            <person name="Secka A."/>
            <person name="Antonio M."/>
            <person name="Oren A."/>
            <person name="Chaudhuri R.R."/>
            <person name="La Ragione R."/>
            <person name="Hildebrand F."/>
            <person name="Pallen M.J."/>
        </authorList>
    </citation>
    <scope>NUCLEOTIDE SEQUENCE</scope>
    <source>
        <strain evidence="8">ChiSjej1B19-3389</strain>
    </source>
</reference>
<dbReference type="InterPro" id="IPR036412">
    <property type="entry name" value="HAD-like_sf"/>
</dbReference>
<dbReference type="Gene3D" id="3.40.1110.10">
    <property type="entry name" value="Calcium-transporting ATPase, cytoplasmic domain N"/>
    <property type="match status" value="1"/>
</dbReference>
<dbReference type="CDD" id="cd02609">
    <property type="entry name" value="P-type_ATPase"/>
    <property type="match status" value="1"/>
</dbReference>
<dbReference type="PRINTS" id="PR00119">
    <property type="entry name" value="CATATPASE"/>
</dbReference>
<reference evidence="8" key="1">
    <citation type="submission" date="2020-10" db="EMBL/GenBank/DDBJ databases">
        <authorList>
            <person name="Gilroy R."/>
        </authorList>
    </citation>
    <scope>NUCLEOTIDE SEQUENCE</scope>
    <source>
        <strain evidence="8">ChiSjej1B19-3389</strain>
    </source>
</reference>
<dbReference type="InterPro" id="IPR001757">
    <property type="entry name" value="P_typ_ATPase"/>
</dbReference>
<dbReference type="SFLD" id="SFLDG00002">
    <property type="entry name" value="C1.7:_P-type_atpase_like"/>
    <property type="match status" value="1"/>
</dbReference>
<evidence type="ECO:0000256" key="2">
    <source>
        <dbReference type="ARBA" id="ARBA00022692"/>
    </source>
</evidence>
<feature type="transmembrane region" description="Helical" evidence="6">
    <location>
        <begin position="668"/>
        <end position="689"/>
    </location>
</feature>
<evidence type="ECO:0000313" key="8">
    <source>
        <dbReference type="EMBL" id="HIQ80273.1"/>
    </source>
</evidence>
<keyword evidence="3" id="KW-1278">Translocase</keyword>
<dbReference type="InterPro" id="IPR018303">
    <property type="entry name" value="ATPase_P-typ_P_site"/>
</dbReference>
<dbReference type="InterPro" id="IPR023214">
    <property type="entry name" value="HAD_sf"/>
</dbReference>
<sequence>MEKNEKKRINAGPETGLTRQQVQVRMEQGLYNKESVLPTKSIPRIIRDNICTLFNLINILLAIAVLCVGSYKNMLFMGIVLCNIAIGTFQEIRAKKTVDKLSIIASTKVKAVRDGQITLVGINDIVLDDVLELANGNQIPTDCIVLQGECDVNESLLTGESDPIHKKPGDTLLSGSYVISGKCRVRADHVGDENYAASIFSGAKYIKKVNSEIMRTLNKIIKIISIAIIPVGILLFLNQQSLSETGFQTSVVNTVAALIGMIPEGLILLTSTVLAVGIIRLARYKVLVQELYCIETLARVDVLCLDKTGTITEGSMELCQAAPLDGVSQAEVDQALTALMNALEDDNPTSVAIREKYGLKTPVEVMHTVPFSSERKWSGAQFRKAGTYVIGAAEFLFPTLPKEVREKIHALSNGYRVLLLARSDDSFGENQALPAHLRPMALLEIKDKIRENAKETLAFFDQQGVELKIISGDNPVTVSGVAKEAGLKGYERYVDATSLKTPEEIKAAAEQYSIFGRVTPVQKKDLICALKQAGHTVAMTGDGVNDVLALKEADCSVAMASGSDAARNVSQLVLLNSDFSSMPRVVAEGRRSINNIQRSAALFLVKTIYSSVLALLFLFVDFNYPFEPIQMTLINVFAIGLPSFVLALEPNHERIQGNFFLNVISRAIPAALTIILDVIFVLILSMFVGLTTEQISTLCVILTGFTGLMLIFKLSIPFNPFRIALFIVCTSGLTCGLTVFRGLLNLNPFSMEVLLIMLPLLAVSVLLFIFLIRIMDKLKIDKQFHLNL</sequence>
<proteinExistence type="predicted"/>
<feature type="transmembrane region" description="Helical" evidence="6">
    <location>
        <begin position="600"/>
        <end position="622"/>
    </location>
</feature>
<feature type="domain" description="P-type ATPase A" evidence="7">
    <location>
        <begin position="106"/>
        <end position="201"/>
    </location>
</feature>
<evidence type="ECO:0000256" key="4">
    <source>
        <dbReference type="ARBA" id="ARBA00022989"/>
    </source>
</evidence>
<dbReference type="Gene3D" id="2.70.150.10">
    <property type="entry name" value="Calcium-transporting ATPase, cytoplasmic transduction domain A"/>
    <property type="match status" value="1"/>
</dbReference>
<dbReference type="Gene3D" id="3.40.50.1000">
    <property type="entry name" value="HAD superfamily/HAD-like"/>
    <property type="match status" value="1"/>
</dbReference>
<feature type="transmembrane region" description="Helical" evidence="6">
    <location>
        <begin position="257"/>
        <end position="279"/>
    </location>
</feature>
<dbReference type="Proteomes" id="UP000886787">
    <property type="component" value="Unassembled WGS sequence"/>
</dbReference>
<dbReference type="EMBL" id="DVFW01000018">
    <property type="protein sequence ID" value="HIQ80273.1"/>
    <property type="molecule type" value="Genomic_DNA"/>
</dbReference>
<dbReference type="InterPro" id="IPR059000">
    <property type="entry name" value="ATPase_P-type_domA"/>
</dbReference>
<dbReference type="NCBIfam" id="TIGR01494">
    <property type="entry name" value="ATPase_P-type"/>
    <property type="match status" value="2"/>
</dbReference>
<dbReference type="Pfam" id="PF00702">
    <property type="entry name" value="Hydrolase"/>
    <property type="match status" value="1"/>
</dbReference>
<feature type="transmembrane region" description="Helical" evidence="6">
    <location>
        <begin position="695"/>
        <end position="716"/>
    </location>
</feature>
<dbReference type="GO" id="GO:0016887">
    <property type="term" value="F:ATP hydrolysis activity"/>
    <property type="evidence" value="ECO:0007669"/>
    <property type="project" value="InterPro"/>
</dbReference>
<dbReference type="SFLD" id="SFLDF00027">
    <property type="entry name" value="p-type_atpase"/>
    <property type="match status" value="1"/>
</dbReference>
<keyword evidence="5 6" id="KW-0472">Membrane</keyword>